<dbReference type="OrthoDB" id="4398229at2759"/>
<sequence>MSAPNQPLDDLDLNPYLNHDILSPHGVLSIESGNTFSNSENVYLNSLVSGSDIVFSSHFNCPSLATAIGREDACLGRGEASVKGWGTNHDSAHTITTPNECREIFSGCFDETAHKHFNIDNFSTPSVGEASMPTARTSHVNDFGTSIQKIISDVGTISERVERGLSVVEGFAAKTQDILDAFNGLHEKINNMSSRVDGLAEMLDEVVKCERLAMEKFGNLAKRIERPVSSRSRSQAT</sequence>
<dbReference type="GeneID" id="54329307"/>
<protein>
    <submittedName>
        <fullName evidence="1">Uncharacterized protein</fullName>
    </submittedName>
</protein>
<organism evidence="1 2">
    <name type="scientific">Aspergillus tanneri</name>
    <dbReference type="NCBI Taxonomy" id="1220188"/>
    <lineage>
        <taxon>Eukaryota</taxon>
        <taxon>Fungi</taxon>
        <taxon>Dikarya</taxon>
        <taxon>Ascomycota</taxon>
        <taxon>Pezizomycotina</taxon>
        <taxon>Eurotiomycetes</taxon>
        <taxon>Eurotiomycetidae</taxon>
        <taxon>Eurotiales</taxon>
        <taxon>Aspergillaceae</taxon>
        <taxon>Aspergillus</taxon>
        <taxon>Aspergillus subgen. Circumdati</taxon>
    </lineage>
</organism>
<dbReference type="AlphaFoldDB" id="A0A5M9MSQ1"/>
<evidence type="ECO:0000313" key="2">
    <source>
        <dbReference type="Proteomes" id="UP000324241"/>
    </source>
</evidence>
<comment type="caution">
    <text evidence="1">The sequence shown here is derived from an EMBL/GenBank/DDBJ whole genome shotgun (WGS) entry which is preliminary data.</text>
</comment>
<accession>A0A5M9MSQ1</accession>
<dbReference type="Proteomes" id="UP000324241">
    <property type="component" value="Unassembled WGS sequence"/>
</dbReference>
<evidence type="ECO:0000313" key="1">
    <source>
        <dbReference type="EMBL" id="KAA8647903.1"/>
    </source>
</evidence>
<gene>
    <name evidence="1" type="ORF">ATNIH1004_006605</name>
</gene>
<name>A0A5M9MSQ1_9EURO</name>
<reference evidence="1 2" key="1">
    <citation type="submission" date="2019-08" db="EMBL/GenBank/DDBJ databases">
        <title>The genome sequence of a newly discovered highly antifungal drug resistant Aspergillus species, Aspergillus tanneri NIH 1004.</title>
        <authorList>
            <person name="Mounaud S."/>
            <person name="Singh I."/>
            <person name="Joardar V."/>
            <person name="Pakala S."/>
            <person name="Pakala S."/>
            <person name="Venepally P."/>
            <person name="Chung J.K."/>
            <person name="Losada L."/>
            <person name="Nierman W.C."/>
        </authorList>
    </citation>
    <scope>NUCLEOTIDE SEQUENCE [LARGE SCALE GENOMIC DNA]</scope>
    <source>
        <strain evidence="1 2">NIH1004</strain>
    </source>
</reference>
<proteinExistence type="predicted"/>
<dbReference type="EMBL" id="QUQM01000004">
    <property type="protein sequence ID" value="KAA8647903.1"/>
    <property type="molecule type" value="Genomic_DNA"/>
</dbReference>
<dbReference type="RefSeq" id="XP_033427264.1">
    <property type="nucleotide sequence ID" value="XM_033571232.1"/>
</dbReference>